<feature type="compositionally biased region" description="Pro residues" evidence="4">
    <location>
        <begin position="137"/>
        <end position="158"/>
    </location>
</feature>
<protein>
    <submittedName>
        <fullName evidence="6">Acyl-CoA thioesterase</fullName>
    </submittedName>
</protein>
<evidence type="ECO:0000256" key="1">
    <source>
        <dbReference type="ARBA" id="ARBA00010458"/>
    </source>
</evidence>
<dbReference type="InterPro" id="IPR029069">
    <property type="entry name" value="HotDog_dom_sf"/>
</dbReference>
<dbReference type="GO" id="GO:0006637">
    <property type="term" value="P:acyl-CoA metabolic process"/>
    <property type="evidence" value="ECO:0007669"/>
    <property type="project" value="TreeGrafter"/>
</dbReference>
<dbReference type="InterPro" id="IPR033120">
    <property type="entry name" value="HOTDOG_ACOT"/>
</dbReference>
<dbReference type="PANTHER" id="PTHR11049">
    <property type="entry name" value="ACYL COENZYME A THIOESTER HYDROLASE"/>
    <property type="match status" value="1"/>
</dbReference>
<dbReference type="SUPFAM" id="SSF54637">
    <property type="entry name" value="Thioesterase/thiol ester dehydrase-isomerase"/>
    <property type="match status" value="1"/>
</dbReference>
<evidence type="ECO:0000256" key="2">
    <source>
        <dbReference type="ARBA" id="ARBA00022801"/>
    </source>
</evidence>
<dbReference type="Pfam" id="PF03061">
    <property type="entry name" value="4HBT"/>
    <property type="match status" value="1"/>
</dbReference>
<comment type="similarity">
    <text evidence="1">Belongs to the acyl coenzyme A hydrolase family.</text>
</comment>
<evidence type="ECO:0000259" key="5">
    <source>
        <dbReference type="PROSITE" id="PS51770"/>
    </source>
</evidence>
<gene>
    <name evidence="6" type="ORF">F6W96_39025</name>
</gene>
<evidence type="ECO:0000256" key="3">
    <source>
        <dbReference type="PROSITE-ProRule" id="PRU01106"/>
    </source>
</evidence>
<feature type="domain" description="HotDog ACOT-type" evidence="5">
    <location>
        <begin position="1"/>
        <end position="109"/>
    </location>
</feature>
<accession>A0A6G9ZDF7</accession>
<dbReference type="GO" id="GO:0052816">
    <property type="term" value="F:long-chain fatty acyl-CoA hydrolase activity"/>
    <property type="evidence" value="ECO:0007669"/>
    <property type="project" value="TreeGrafter"/>
</dbReference>
<name>A0A6G9ZDF7_9NOCA</name>
<dbReference type="GO" id="GO:0009062">
    <property type="term" value="P:fatty acid catabolic process"/>
    <property type="evidence" value="ECO:0007669"/>
    <property type="project" value="TreeGrafter"/>
</dbReference>
<dbReference type="PROSITE" id="PS51770">
    <property type="entry name" value="HOTDOG_ACOT"/>
    <property type="match status" value="1"/>
</dbReference>
<dbReference type="GO" id="GO:0005829">
    <property type="term" value="C:cytosol"/>
    <property type="evidence" value="ECO:0007669"/>
    <property type="project" value="TreeGrafter"/>
</dbReference>
<evidence type="ECO:0000256" key="4">
    <source>
        <dbReference type="SAM" id="MobiDB-lite"/>
    </source>
</evidence>
<dbReference type="PANTHER" id="PTHR11049:SF31">
    <property type="entry name" value="HOTDOG ACOT-TYPE DOMAIN-CONTAINING PROTEIN"/>
    <property type="match status" value="1"/>
</dbReference>
<organism evidence="6 7">
    <name type="scientific">Nocardia terpenica</name>
    <dbReference type="NCBI Taxonomy" id="455432"/>
    <lineage>
        <taxon>Bacteria</taxon>
        <taxon>Bacillati</taxon>
        <taxon>Actinomycetota</taxon>
        <taxon>Actinomycetes</taxon>
        <taxon>Mycobacteriales</taxon>
        <taxon>Nocardiaceae</taxon>
        <taxon>Nocardia</taxon>
    </lineage>
</organism>
<dbReference type="Proteomes" id="UP000500953">
    <property type="component" value="Chromosome"/>
</dbReference>
<evidence type="ECO:0000313" key="6">
    <source>
        <dbReference type="EMBL" id="QIS23431.1"/>
    </source>
</evidence>
<dbReference type="Gene3D" id="3.10.129.10">
    <property type="entry name" value="Hotdog Thioesterase"/>
    <property type="match status" value="1"/>
</dbReference>
<reference evidence="6 7" key="1">
    <citation type="journal article" date="2019" name="ACS Chem. Biol.">
        <title>Identification and Mobilization of a Cryptic Antibiotic Biosynthesis Gene Locus from a Human-Pathogenic Nocardia Isolate.</title>
        <authorList>
            <person name="Herisse M."/>
            <person name="Ishida K."/>
            <person name="Porter J.L."/>
            <person name="Howden B."/>
            <person name="Hertweck C."/>
            <person name="Stinear T.P."/>
            <person name="Pidot S.J."/>
        </authorList>
    </citation>
    <scope>NUCLEOTIDE SEQUENCE [LARGE SCALE GENOMIC DNA]</scope>
    <source>
        <strain evidence="6 7">AUSMDU00012715</strain>
    </source>
</reference>
<feature type="region of interest" description="Disordered" evidence="4">
    <location>
        <begin position="130"/>
        <end position="169"/>
    </location>
</feature>
<dbReference type="InterPro" id="IPR040170">
    <property type="entry name" value="Cytosol_ACT"/>
</dbReference>
<sequence>MIFHSRRWIKPKDLNPNGSLFGDTLLRWLDEEAVIYAQGQLNNSHLVTKYISAINFVNPVRMGDVIEMGVLVTEFGRTSITLSCEVRNKATAQIVLTIEKIVFVNLDNNGNPTPHGRHEVTETRMTYRQPLAEQPSIQPPPVTRSPIPRPPIAHPPATPSAGSAAENST</sequence>
<proteinExistence type="inferred from homology"/>
<dbReference type="EMBL" id="CP046173">
    <property type="protein sequence ID" value="QIS23431.1"/>
    <property type="molecule type" value="Genomic_DNA"/>
</dbReference>
<dbReference type="InterPro" id="IPR006683">
    <property type="entry name" value="Thioestr_dom"/>
</dbReference>
<dbReference type="RefSeq" id="WP_167490770.1">
    <property type="nucleotide sequence ID" value="NZ_CP046173.1"/>
</dbReference>
<evidence type="ECO:0000313" key="7">
    <source>
        <dbReference type="Proteomes" id="UP000500953"/>
    </source>
</evidence>
<dbReference type="AlphaFoldDB" id="A0A6G9ZDF7"/>
<dbReference type="CDD" id="cd03442">
    <property type="entry name" value="BFIT_BACH"/>
    <property type="match status" value="1"/>
</dbReference>
<keyword evidence="2 3" id="KW-0378">Hydrolase</keyword>